<name>A0A511D1R1_9PSEU</name>
<protein>
    <submittedName>
        <fullName evidence="1">Uncharacterized protein</fullName>
    </submittedName>
</protein>
<organism evidence="1 2">
    <name type="scientific">Pseudonocardia asaccharolytica DSM 44247 = NBRC 16224</name>
    <dbReference type="NCBI Taxonomy" id="1123024"/>
    <lineage>
        <taxon>Bacteria</taxon>
        <taxon>Bacillati</taxon>
        <taxon>Actinomycetota</taxon>
        <taxon>Actinomycetes</taxon>
        <taxon>Pseudonocardiales</taxon>
        <taxon>Pseudonocardiaceae</taxon>
        <taxon>Pseudonocardia</taxon>
    </lineage>
</organism>
<dbReference type="RefSeq" id="WP_037057766.1">
    <property type="nucleotide sequence ID" value="NZ_AUII01000026.1"/>
</dbReference>
<sequence>MTPAASRGAGEAAPVDEAELDRLHIELRLLRERVHRLEIELRAVAPVVAALKAARFWDAAPYDVWPGPEWVAADRTDVERLFAALAGVDHWRPWQITLERRPAE</sequence>
<evidence type="ECO:0000313" key="1">
    <source>
        <dbReference type="EMBL" id="GEL18715.1"/>
    </source>
</evidence>
<dbReference type="EMBL" id="BJVI01000024">
    <property type="protein sequence ID" value="GEL18715.1"/>
    <property type="molecule type" value="Genomic_DNA"/>
</dbReference>
<dbReference type="OrthoDB" id="2974007at2"/>
<dbReference type="AlphaFoldDB" id="A0A511D1R1"/>
<proteinExistence type="predicted"/>
<gene>
    <name evidence="1" type="ORF">PA7_25520</name>
</gene>
<keyword evidence="2" id="KW-1185">Reference proteome</keyword>
<comment type="caution">
    <text evidence="1">The sequence shown here is derived from an EMBL/GenBank/DDBJ whole genome shotgun (WGS) entry which is preliminary data.</text>
</comment>
<dbReference type="Proteomes" id="UP000321328">
    <property type="component" value="Unassembled WGS sequence"/>
</dbReference>
<accession>A0A511D1R1</accession>
<evidence type="ECO:0000313" key="2">
    <source>
        <dbReference type="Proteomes" id="UP000321328"/>
    </source>
</evidence>
<dbReference type="STRING" id="1123024.GCA_000423625_04106"/>
<reference evidence="1 2" key="1">
    <citation type="submission" date="2019-07" db="EMBL/GenBank/DDBJ databases">
        <title>Whole genome shotgun sequence of Pseudonocardia asaccharolytica NBRC 16224.</title>
        <authorList>
            <person name="Hosoyama A."/>
            <person name="Uohara A."/>
            <person name="Ohji S."/>
            <person name="Ichikawa N."/>
        </authorList>
    </citation>
    <scope>NUCLEOTIDE SEQUENCE [LARGE SCALE GENOMIC DNA]</scope>
    <source>
        <strain evidence="1 2">NBRC 16224</strain>
    </source>
</reference>